<dbReference type="SMR" id="A0A1D6MSW4"/>
<organism evidence="1">
    <name type="scientific">Zea mays</name>
    <name type="common">Maize</name>
    <dbReference type="NCBI Taxonomy" id="4577"/>
    <lineage>
        <taxon>Eukaryota</taxon>
        <taxon>Viridiplantae</taxon>
        <taxon>Streptophyta</taxon>
        <taxon>Embryophyta</taxon>
        <taxon>Tracheophyta</taxon>
        <taxon>Spermatophyta</taxon>
        <taxon>Magnoliopsida</taxon>
        <taxon>Liliopsida</taxon>
        <taxon>Poales</taxon>
        <taxon>Poaceae</taxon>
        <taxon>PACMAD clade</taxon>
        <taxon>Panicoideae</taxon>
        <taxon>Andropogonodae</taxon>
        <taxon>Andropogoneae</taxon>
        <taxon>Tripsacinae</taxon>
        <taxon>Zea</taxon>
    </lineage>
</organism>
<evidence type="ECO:0000313" key="1">
    <source>
        <dbReference type="EMBL" id="ONM32012.1"/>
    </source>
</evidence>
<proteinExistence type="predicted"/>
<sequence length="76" mass="8352">MSLRPSELAKLRRSSFKASVSAADGLRQRVSVMDSIREASRCSALRKKRSFEAVALAQSHPLALEKTVVGRGLILR</sequence>
<gene>
    <name evidence="1" type="ORF">ZEAMMB73_Zm00001d040774</name>
</gene>
<protein>
    <submittedName>
        <fullName evidence="1">Uncharacterized protein</fullName>
    </submittedName>
</protein>
<dbReference type="eggNOG" id="KOG0166">
    <property type="taxonomic scope" value="Eukaryota"/>
</dbReference>
<dbReference type="InParanoid" id="A0A1D6MSW4"/>
<dbReference type="PaxDb" id="4577-GRMZM2G436066_P01"/>
<name>A0A1D6MSW4_MAIZE</name>
<dbReference type="AlphaFoldDB" id="A0A1D6MSW4"/>
<dbReference type="EMBL" id="CM007649">
    <property type="protein sequence ID" value="ONM32012.1"/>
    <property type="molecule type" value="Genomic_DNA"/>
</dbReference>
<accession>A0A1D6MSW4</accession>
<reference evidence="1" key="1">
    <citation type="submission" date="2015-12" db="EMBL/GenBank/DDBJ databases">
        <title>Update maize B73 reference genome by single molecule sequencing technologies.</title>
        <authorList>
            <consortium name="Maize Genome Sequencing Project"/>
            <person name="Ware D."/>
        </authorList>
    </citation>
    <scope>NUCLEOTIDE SEQUENCE [LARGE SCALE GENOMIC DNA]</scope>
    <source>
        <tissue evidence="1">Seedling</tissue>
    </source>
</reference>